<feature type="domain" description="YcxB-like C-terminal" evidence="2">
    <location>
        <begin position="97"/>
        <end position="155"/>
    </location>
</feature>
<keyword evidence="1" id="KW-0812">Transmembrane</keyword>
<dbReference type="Proteomes" id="UP000318126">
    <property type="component" value="Unassembled WGS sequence"/>
</dbReference>
<sequence>MTSPFHYKKSYVLDRDYFTECFEESVTSDKSVKAYQKAIAFFLIGTALLLTGVNAYASLFIVGLGAVEALSVKFKKTWWLWRQMMSKAAGNEVQLVLDEQGIHSQSEYVNSHILWKDIIEHSSTNRGYLLKQLAGTNYLSKRVLDDNSIDFIKKKLK</sequence>
<name>A0A553JLA8_SHEHA</name>
<dbReference type="RefSeq" id="WP_144041268.1">
    <property type="nucleotide sequence ID" value="NZ_BMPL01000018.1"/>
</dbReference>
<gene>
    <name evidence="3" type="ORF">FN961_16435</name>
</gene>
<keyword evidence="1" id="KW-0472">Membrane</keyword>
<evidence type="ECO:0000256" key="1">
    <source>
        <dbReference type="SAM" id="Phobius"/>
    </source>
</evidence>
<accession>A0A553JLA8</accession>
<protein>
    <submittedName>
        <fullName evidence="3">YcxB family protein</fullName>
    </submittedName>
</protein>
<dbReference type="InterPro" id="IPR025588">
    <property type="entry name" value="YcxB-like_C"/>
</dbReference>
<reference evidence="4" key="1">
    <citation type="submission" date="2019-07" db="EMBL/GenBank/DDBJ databases">
        <title>Shewanella sp. YLB-08 draft genomic sequence.</title>
        <authorList>
            <person name="Yu L."/>
        </authorList>
    </citation>
    <scope>NUCLEOTIDE SEQUENCE [LARGE SCALE GENOMIC DNA]</scope>
    <source>
        <strain evidence="4">JCM 20706</strain>
    </source>
</reference>
<evidence type="ECO:0000313" key="4">
    <source>
        <dbReference type="Proteomes" id="UP000318126"/>
    </source>
</evidence>
<proteinExistence type="predicted"/>
<keyword evidence="1" id="KW-1133">Transmembrane helix</keyword>
<evidence type="ECO:0000313" key="3">
    <source>
        <dbReference type="EMBL" id="TRY13238.1"/>
    </source>
</evidence>
<dbReference type="Pfam" id="PF14317">
    <property type="entry name" value="YcxB"/>
    <property type="match status" value="1"/>
</dbReference>
<dbReference type="AlphaFoldDB" id="A0A553JLA8"/>
<dbReference type="OrthoDB" id="6118195at2"/>
<comment type="caution">
    <text evidence="3">The sequence shown here is derived from an EMBL/GenBank/DDBJ whole genome shotgun (WGS) entry which is preliminary data.</text>
</comment>
<evidence type="ECO:0000259" key="2">
    <source>
        <dbReference type="Pfam" id="PF14317"/>
    </source>
</evidence>
<dbReference type="EMBL" id="VKGK01000021">
    <property type="protein sequence ID" value="TRY13238.1"/>
    <property type="molecule type" value="Genomic_DNA"/>
</dbReference>
<feature type="transmembrane region" description="Helical" evidence="1">
    <location>
        <begin position="38"/>
        <end position="67"/>
    </location>
</feature>
<organism evidence="3 4">
    <name type="scientific">Shewanella hanedai</name>
    <name type="common">Alteromonas hanedai</name>
    <dbReference type="NCBI Taxonomy" id="25"/>
    <lineage>
        <taxon>Bacteria</taxon>
        <taxon>Pseudomonadati</taxon>
        <taxon>Pseudomonadota</taxon>
        <taxon>Gammaproteobacteria</taxon>
        <taxon>Alteromonadales</taxon>
        <taxon>Shewanellaceae</taxon>
        <taxon>Shewanella</taxon>
    </lineage>
</organism>
<keyword evidence="4" id="KW-1185">Reference proteome</keyword>